<dbReference type="Gene3D" id="1.10.10.10">
    <property type="entry name" value="Winged helix-like DNA-binding domain superfamily/Winged helix DNA-binding domain"/>
    <property type="match status" value="1"/>
</dbReference>
<dbReference type="AlphaFoldDB" id="A0A101FTN9"/>
<evidence type="ECO:0000313" key="2">
    <source>
        <dbReference type="EMBL" id="KUK96035.1"/>
    </source>
</evidence>
<evidence type="ECO:0008006" key="5">
    <source>
        <dbReference type="Google" id="ProtNLM"/>
    </source>
</evidence>
<dbReference type="PATRIC" id="fig|301375.6.peg.504"/>
<evidence type="ECO:0000313" key="4">
    <source>
        <dbReference type="Proteomes" id="UP000057043"/>
    </source>
</evidence>
<dbReference type="InterPro" id="IPR036388">
    <property type="entry name" value="WH-like_DNA-bd_sf"/>
</dbReference>
<organism evidence="1 4">
    <name type="scientific">Methanothrix harundinacea</name>
    <dbReference type="NCBI Taxonomy" id="301375"/>
    <lineage>
        <taxon>Archaea</taxon>
        <taxon>Methanobacteriati</taxon>
        <taxon>Methanobacteriota</taxon>
        <taxon>Stenosarchaea group</taxon>
        <taxon>Methanomicrobia</taxon>
        <taxon>Methanotrichales</taxon>
        <taxon>Methanotrichaceae</taxon>
        <taxon>Methanothrix</taxon>
    </lineage>
</organism>
<dbReference type="Proteomes" id="UP000053961">
    <property type="component" value="Unassembled WGS sequence"/>
</dbReference>
<comment type="caution">
    <text evidence="1">The sequence shown here is derived from an EMBL/GenBank/DDBJ whole genome shotgun (WGS) entry which is preliminary data.</text>
</comment>
<dbReference type="InterPro" id="IPR017185">
    <property type="entry name" value="UCP037373_trxn_reg"/>
</dbReference>
<reference evidence="2" key="1">
    <citation type="journal article" date="2015" name="MBio">
        <title>Genome-resolved metagenomic analysis reveals roles for candidate phyla and other microbial community members in biogeochemical transformations in oil reservoirs.</title>
        <authorList>
            <person name="Hu P."/>
            <person name="Tom L."/>
            <person name="Singh A."/>
            <person name="Thomas B.C."/>
            <person name="Baker B.J."/>
            <person name="Piceno Y.M."/>
            <person name="Andersen G.L."/>
            <person name="Banfield J.F."/>
        </authorList>
    </citation>
    <scope>NUCLEOTIDE SEQUENCE [LARGE SCALE GENOMIC DNA]</scope>
    <source>
        <strain evidence="2">56_747</strain>
    </source>
</reference>
<protein>
    <recommendedName>
        <fullName evidence="5">ArsR family transcriptional regulator</fullName>
    </recommendedName>
</protein>
<proteinExistence type="predicted"/>
<gene>
    <name evidence="1" type="ORF">XD72_1403</name>
    <name evidence="2" type="ORF">XE07_1390</name>
</gene>
<accession>A0A101FTN9</accession>
<dbReference type="EMBL" id="LGFT01000031">
    <property type="protein sequence ID" value="KUK44199.1"/>
    <property type="molecule type" value="Genomic_DNA"/>
</dbReference>
<sequence length="120" mass="13737">MKVLDDKDLEFAETLRSLGVQRNVAILITYLANVDEASSRDIEMGSNLRQPEVSIAMRALRENDWVSEKEVRRGGKGRPMKVYSLLTPIDDIIKHFEEEKQQESAQTMESIQKLKELISS</sequence>
<dbReference type="Proteomes" id="UP000057043">
    <property type="component" value="Unassembled WGS sequence"/>
</dbReference>
<evidence type="ECO:0000313" key="3">
    <source>
        <dbReference type="Proteomes" id="UP000053961"/>
    </source>
</evidence>
<dbReference type="EMBL" id="LGHB01000021">
    <property type="protein sequence ID" value="KUK96035.1"/>
    <property type="molecule type" value="Genomic_DNA"/>
</dbReference>
<dbReference type="InterPro" id="IPR036390">
    <property type="entry name" value="WH_DNA-bd_sf"/>
</dbReference>
<reference evidence="3 4" key="2">
    <citation type="journal article" date="2015" name="MBio">
        <title>Genome-Resolved Metagenomic Analysis Reveals Roles for Candidate Phyla and Other Microbial Community Members in Biogeochemical Transformations in Oil Reservoirs.</title>
        <authorList>
            <person name="Hu P."/>
            <person name="Tom L."/>
            <person name="Singh A."/>
            <person name="Thomas B.C."/>
            <person name="Baker B.J."/>
            <person name="Piceno Y.M."/>
            <person name="Andersen G.L."/>
            <person name="Banfield J.F."/>
        </authorList>
    </citation>
    <scope>NUCLEOTIDE SEQUENCE [LARGE SCALE GENOMIC DNA]</scope>
    <source>
        <strain evidence="1">57_489</strain>
    </source>
</reference>
<dbReference type="SUPFAM" id="SSF46785">
    <property type="entry name" value="Winged helix' DNA-binding domain"/>
    <property type="match status" value="1"/>
</dbReference>
<dbReference type="PIRSF" id="PIRSF037373">
    <property type="entry name" value="UCP037373_trxn_reg"/>
    <property type="match status" value="1"/>
</dbReference>
<evidence type="ECO:0000313" key="1">
    <source>
        <dbReference type="EMBL" id="KUK44199.1"/>
    </source>
</evidence>
<name>A0A101FTN9_9EURY</name>